<name>A0A8H7BL58_9FUNG</name>
<gene>
    <name evidence="2" type="ORF">EC973_000464</name>
</gene>
<feature type="transmembrane region" description="Helical" evidence="1">
    <location>
        <begin position="100"/>
        <end position="124"/>
    </location>
</feature>
<protein>
    <submittedName>
        <fullName evidence="2">Uncharacterized protein</fullName>
    </submittedName>
</protein>
<evidence type="ECO:0000256" key="1">
    <source>
        <dbReference type="SAM" id="Phobius"/>
    </source>
</evidence>
<keyword evidence="1" id="KW-0812">Transmembrane</keyword>
<feature type="transmembrane region" description="Helical" evidence="1">
    <location>
        <begin position="136"/>
        <end position="153"/>
    </location>
</feature>
<keyword evidence="1" id="KW-0472">Membrane</keyword>
<evidence type="ECO:0000313" key="2">
    <source>
        <dbReference type="EMBL" id="KAF7725057.1"/>
    </source>
</evidence>
<accession>A0A8H7BL58</accession>
<comment type="caution">
    <text evidence="2">The sequence shown here is derived from an EMBL/GenBank/DDBJ whole genome shotgun (WGS) entry which is preliminary data.</text>
</comment>
<dbReference type="Proteomes" id="UP000605846">
    <property type="component" value="Unassembled WGS sequence"/>
</dbReference>
<feature type="transmembrane region" description="Helical" evidence="1">
    <location>
        <begin position="67"/>
        <end position="91"/>
    </location>
</feature>
<reference evidence="2" key="1">
    <citation type="submission" date="2020-01" db="EMBL/GenBank/DDBJ databases">
        <title>Genome Sequencing of Three Apophysomyces-Like Fungal Strains Confirms a Novel Fungal Genus in the Mucoromycota with divergent Burkholderia-like Endosymbiotic Bacteria.</title>
        <authorList>
            <person name="Stajich J.E."/>
            <person name="Macias A.M."/>
            <person name="Carter-House D."/>
            <person name="Lovett B."/>
            <person name="Kasson L.R."/>
            <person name="Berry K."/>
            <person name="Grigoriev I."/>
            <person name="Chang Y."/>
            <person name="Spatafora J."/>
            <person name="Kasson M.T."/>
        </authorList>
    </citation>
    <scope>NUCLEOTIDE SEQUENCE</scope>
    <source>
        <strain evidence="2">NRRL A-21654</strain>
    </source>
</reference>
<proteinExistence type="predicted"/>
<keyword evidence="3" id="KW-1185">Reference proteome</keyword>
<keyword evidence="1" id="KW-1133">Transmembrane helix</keyword>
<evidence type="ECO:0000313" key="3">
    <source>
        <dbReference type="Proteomes" id="UP000605846"/>
    </source>
</evidence>
<feature type="transmembrane region" description="Helical" evidence="1">
    <location>
        <begin position="36"/>
        <end position="61"/>
    </location>
</feature>
<sequence length="171" mass="19726">MASTGDHINTDYTIIVPAEVSKEEAVKRRQIYLRPFILYTVNSYLAESLFLVVSIIFFSGWRDIFTRLIWTMIICPIGMGGAMGGLTVFFLTDKYYGREAIIFSTILHFLVMGTCNFLCFNLDHHYQYFGSVAHPWWFHIRYPFIFLAGIPAAKKLFTDDGQKELAVKWGI</sequence>
<dbReference type="EMBL" id="JABAYA010000105">
    <property type="protein sequence ID" value="KAF7725057.1"/>
    <property type="molecule type" value="Genomic_DNA"/>
</dbReference>
<dbReference type="OrthoDB" id="10019049at2759"/>
<dbReference type="AlphaFoldDB" id="A0A8H7BL58"/>
<organism evidence="2 3">
    <name type="scientific">Apophysomyces ossiformis</name>
    <dbReference type="NCBI Taxonomy" id="679940"/>
    <lineage>
        <taxon>Eukaryota</taxon>
        <taxon>Fungi</taxon>
        <taxon>Fungi incertae sedis</taxon>
        <taxon>Mucoromycota</taxon>
        <taxon>Mucoromycotina</taxon>
        <taxon>Mucoromycetes</taxon>
        <taxon>Mucorales</taxon>
        <taxon>Mucorineae</taxon>
        <taxon>Mucoraceae</taxon>
        <taxon>Apophysomyces</taxon>
    </lineage>
</organism>